<dbReference type="RefSeq" id="WP_013278512.1">
    <property type="nucleotide sequence ID" value="NC_014378.1"/>
</dbReference>
<dbReference type="GO" id="GO:0006281">
    <property type="term" value="P:DNA repair"/>
    <property type="evidence" value="ECO:0007669"/>
    <property type="project" value="UniProtKB-UniRule"/>
</dbReference>
<evidence type="ECO:0000256" key="5">
    <source>
        <dbReference type="ARBA" id="ARBA00022759"/>
    </source>
</evidence>
<keyword evidence="8 13" id="KW-0460">Magnesium</keyword>
<comment type="catalytic activity">
    <reaction evidence="13">
        <text>Endonucleolytic cleavage at a junction such as a reciprocal single-stranded crossover between two homologous DNA duplexes (Holliday junction).</text>
        <dbReference type="EC" id="3.1.21.10"/>
    </reaction>
</comment>
<dbReference type="CDD" id="cd22354">
    <property type="entry name" value="RecU-like"/>
    <property type="match status" value="1"/>
</dbReference>
<dbReference type="EC" id="3.1.21.10" evidence="13"/>
<evidence type="ECO:0000256" key="13">
    <source>
        <dbReference type="HAMAP-Rule" id="MF_00130"/>
    </source>
</evidence>
<keyword evidence="10 13" id="KW-0234">DNA repair</keyword>
<keyword evidence="6 13" id="KW-0227">DNA damage</keyword>
<evidence type="ECO:0000256" key="11">
    <source>
        <dbReference type="ARBA" id="ARBA00023447"/>
    </source>
</evidence>
<dbReference type="GO" id="GO:0007059">
    <property type="term" value="P:chromosome segregation"/>
    <property type="evidence" value="ECO:0007669"/>
    <property type="project" value="UniProtKB-UniRule"/>
</dbReference>
<proteinExistence type="inferred from homology"/>
<dbReference type="OrthoDB" id="9783592at2"/>
<dbReference type="SUPFAM" id="SSF52980">
    <property type="entry name" value="Restriction endonuclease-like"/>
    <property type="match status" value="1"/>
</dbReference>
<dbReference type="EMBL" id="CP002105">
    <property type="protein sequence ID" value="ADL13067.1"/>
    <property type="molecule type" value="Genomic_DNA"/>
</dbReference>
<name>D9QRC6_ACEAZ</name>
<feature type="site" description="Transition state stabilizer" evidence="13">
    <location>
        <position position="80"/>
    </location>
</feature>
<keyword evidence="15" id="KW-1185">Reference proteome</keyword>
<evidence type="ECO:0000313" key="15">
    <source>
        <dbReference type="Proteomes" id="UP000001661"/>
    </source>
</evidence>
<comment type="similarity">
    <text evidence="11 13">Belongs to the RecU family.</text>
</comment>
<dbReference type="GO" id="GO:0000287">
    <property type="term" value="F:magnesium ion binding"/>
    <property type="evidence" value="ECO:0007669"/>
    <property type="project" value="UniProtKB-UniRule"/>
</dbReference>
<comment type="function">
    <text evidence="13">Endonuclease that resolves Holliday junction intermediates in genetic recombination. Cleaves mobile four-strand junctions by introducing symmetrical nicks in paired strands. Promotes annealing of linear ssDNA with homologous dsDNA. Required for DNA repair, homologous recombination and chromosome segregation.</text>
</comment>
<dbReference type="STRING" id="574087.Acear_1561"/>
<keyword evidence="5 13" id="KW-0255">Endonuclease</keyword>
<comment type="cofactor">
    <cofactor evidence="13">
        <name>Mg(2+)</name>
        <dbReference type="ChEBI" id="CHEBI:18420"/>
    </cofactor>
    <text evidence="13">Binds 1 Mg(2+) ion per subunit.</text>
</comment>
<dbReference type="GO" id="GO:0006310">
    <property type="term" value="P:DNA recombination"/>
    <property type="evidence" value="ECO:0007669"/>
    <property type="project" value="UniProtKB-UniRule"/>
</dbReference>
<reference evidence="14 15" key="1">
    <citation type="journal article" date="2010" name="Stand. Genomic Sci.">
        <title>Complete genome sequence of Acetohalobium arabaticum type strain (Z-7288).</title>
        <authorList>
            <person name="Sikorski J."/>
            <person name="Lapidus A."/>
            <person name="Chertkov O."/>
            <person name="Lucas S."/>
            <person name="Copeland A."/>
            <person name="Glavina Del Rio T."/>
            <person name="Nolan M."/>
            <person name="Tice H."/>
            <person name="Cheng J.F."/>
            <person name="Han C."/>
            <person name="Brambilla E."/>
            <person name="Pitluck S."/>
            <person name="Liolios K."/>
            <person name="Ivanova N."/>
            <person name="Mavromatis K."/>
            <person name="Mikhailova N."/>
            <person name="Pati A."/>
            <person name="Bruce D."/>
            <person name="Detter C."/>
            <person name="Tapia R."/>
            <person name="Goodwin L."/>
            <person name="Chen A."/>
            <person name="Palaniappan K."/>
            <person name="Land M."/>
            <person name="Hauser L."/>
            <person name="Chang Y.J."/>
            <person name="Jeffries C.D."/>
            <person name="Rohde M."/>
            <person name="Goker M."/>
            <person name="Spring S."/>
            <person name="Woyke T."/>
            <person name="Bristow J."/>
            <person name="Eisen J.A."/>
            <person name="Markowitz V."/>
            <person name="Hugenholtz P."/>
            <person name="Kyrpides N.C."/>
            <person name="Klenk H.P."/>
        </authorList>
    </citation>
    <scope>NUCLEOTIDE SEQUENCE [LARGE SCALE GENOMIC DNA]</scope>
    <source>
        <strain evidence="15">ATCC 49924 / DSM 5501 / Z-7288</strain>
    </source>
</reference>
<evidence type="ECO:0000256" key="6">
    <source>
        <dbReference type="ARBA" id="ARBA00022763"/>
    </source>
</evidence>
<evidence type="ECO:0000256" key="3">
    <source>
        <dbReference type="ARBA" id="ARBA00022722"/>
    </source>
</evidence>
<accession>D9QRC6</accession>
<dbReference type="GO" id="GO:0008821">
    <property type="term" value="F:crossover junction DNA endonuclease activity"/>
    <property type="evidence" value="ECO:0007669"/>
    <property type="project" value="UniProtKB-EC"/>
</dbReference>
<keyword evidence="4 13" id="KW-0479">Metal-binding</keyword>
<dbReference type="GO" id="GO:0003676">
    <property type="term" value="F:nucleic acid binding"/>
    <property type="evidence" value="ECO:0007669"/>
    <property type="project" value="InterPro"/>
</dbReference>
<dbReference type="InterPro" id="IPR004612">
    <property type="entry name" value="Resolv_RecU"/>
</dbReference>
<dbReference type="AlphaFoldDB" id="D9QRC6"/>
<evidence type="ECO:0000256" key="12">
    <source>
        <dbReference type="ARBA" id="ARBA00029523"/>
    </source>
</evidence>
<dbReference type="Proteomes" id="UP000001661">
    <property type="component" value="Chromosome"/>
</dbReference>
<dbReference type="InterPro" id="IPR011856">
    <property type="entry name" value="tRNA_endonuc-like_dom_sf"/>
</dbReference>
<comment type="subcellular location">
    <subcellularLocation>
        <location evidence="1 13">Cytoplasm</location>
    </subcellularLocation>
</comment>
<protein>
    <recommendedName>
        <fullName evidence="12 13">Holliday junction resolvase RecU</fullName>
        <ecNumber evidence="13">3.1.21.10</ecNumber>
    </recommendedName>
    <alternativeName>
        <fullName evidence="13">Recombination protein U homolog</fullName>
    </alternativeName>
</protein>
<keyword evidence="7 13" id="KW-0378">Hydrolase</keyword>
<dbReference type="GO" id="GO:0005737">
    <property type="term" value="C:cytoplasm"/>
    <property type="evidence" value="ECO:0007669"/>
    <property type="project" value="UniProtKB-SubCell"/>
</dbReference>
<evidence type="ECO:0000256" key="1">
    <source>
        <dbReference type="ARBA" id="ARBA00004496"/>
    </source>
</evidence>
<evidence type="ECO:0000256" key="4">
    <source>
        <dbReference type="ARBA" id="ARBA00022723"/>
    </source>
</evidence>
<dbReference type="eggNOG" id="COG3331">
    <property type="taxonomic scope" value="Bacteria"/>
</dbReference>
<dbReference type="NCBIfam" id="NF002581">
    <property type="entry name" value="PRK02234.1-2"/>
    <property type="match status" value="1"/>
</dbReference>
<evidence type="ECO:0000313" key="14">
    <source>
        <dbReference type="EMBL" id="ADL13067.1"/>
    </source>
</evidence>
<dbReference type="KEGG" id="aar:Acear_1561"/>
<gene>
    <name evidence="13" type="primary">recU</name>
    <name evidence="14" type="ordered locus">Acear_1561</name>
</gene>
<evidence type="ECO:0000256" key="10">
    <source>
        <dbReference type="ARBA" id="ARBA00023204"/>
    </source>
</evidence>
<keyword evidence="3 13" id="KW-0540">Nuclease</keyword>
<dbReference type="InterPro" id="IPR011335">
    <property type="entry name" value="Restrct_endonuc-II-like"/>
</dbReference>
<organism evidence="14 15">
    <name type="scientific">Acetohalobium arabaticum (strain ATCC 49924 / DSM 5501 / Z-7288)</name>
    <dbReference type="NCBI Taxonomy" id="574087"/>
    <lineage>
        <taxon>Bacteria</taxon>
        <taxon>Bacillati</taxon>
        <taxon>Bacillota</taxon>
        <taxon>Clostridia</taxon>
        <taxon>Halanaerobiales</taxon>
        <taxon>Halobacteroidaceae</taxon>
        <taxon>Acetohalobium</taxon>
    </lineage>
</organism>
<feature type="binding site" evidence="13">
    <location>
        <position position="63"/>
    </location>
    <ligand>
        <name>Mg(2+)</name>
        <dbReference type="ChEBI" id="CHEBI:18420"/>
    </ligand>
</feature>
<keyword evidence="2 13" id="KW-0963">Cytoplasm</keyword>
<feature type="binding site" evidence="13">
    <location>
        <position position="78"/>
    </location>
    <ligand>
        <name>Mg(2+)</name>
        <dbReference type="ChEBI" id="CHEBI:18420"/>
    </ligand>
</feature>
<dbReference type="Pfam" id="PF03838">
    <property type="entry name" value="RecU"/>
    <property type="match status" value="1"/>
</dbReference>
<dbReference type="PIRSF" id="PIRSF037785">
    <property type="entry name" value="RecU"/>
    <property type="match status" value="1"/>
</dbReference>
<dbReference type="Gene3D" id="3.40.1350.10">
    <property type="match status" value="1"/>
</dbReference>
<dbReference type="HAMAP" id="MF_00130">
    <property type="entry name" value="RecU"/>
    <property type="match status" value="1"/>
</dbReference>
<keyword evidence="9 13" id="KW-0233">DNA recombination</keyword>
<feature type="binding site" evidence="13">
    <location>
        <position position="97"/>
    </location>
    <ligand>
        <name>Mg(2+)</name>
        <dbReference type="ChEBI" id="CHEBI:18420"/>
    </ligand>
</feature>
<evidence type="ECO:0000256" key="8">
    <source>
        <dbReference type="ARBA" id="ARBA00022842"/>
    </source>
</evidence>
<evidence type="ECO:0000256" key="7">
    <source>
        <dbReference type="ARBA" id="ARBA00022801"/>
    </source>
</evidence>
<dbReference type="HOGENOM" id="CLU_096340_4_0_9"/>
<sequence>MTKYRQGYANRGRQLETELETTNQYYNSQGIAKIQKIPIPVKVLNFNPQTGKITKAFYQQKSTVDYIGTYQGRTIVFDAKETNVETRFDLKNIKQHQYQYLKDQNQCGAVAFLLVRFKKLDESYYLPFKLLDEYMIKKQQGGRKSIPYEEIAIDKYKLEANGLVLLDYLSVVDKVIANREEK</sequence>
<feature type="binding site" evidence="13">
    <location>
        <position position="65"/>
    </location>
    <ligand>
        <name>Mg(2+)</name>
        <dbReference type="ChEBI" id="CHEBI:18420"/>
    </ligand>
</feature>
<evidence type="ECO:0000256" key="2">
    <source>
        <dbReference type="ARBA" id="ARBA00022490"/>
    </source>
</evidence>
<evidence type="ECO:0000256" key="9">
    <source>
        <dbReference type="ARBA" id="ARBA00023172"/>
    </source>
</evidence>